<protein>
    <recommendedName>
        <fullName evidence="4">N-acetyltransferase domain-containing protein</fullName>
    </recommendedName>
</protein>
<keyword evidence="1" id="KW-1133">Transmembrane helix</keyword>
<dbReference type="SUPFAM" id="SSF55729">
    <property type="entry name" value="Acyl-CoA N-acyltransferases (Nat)"/>
    <property type="match status" value="1"/>
</dbReference>
<evidence type="ECO:0000313" key="3">
    <source>
        <dbReference type="Proteomes" id="UP000035720"/>
    </source>
</evidence>
<feature type="transmembrane region" description="Helical" evidence="1">
    <location>
        <begin position="29"/>
        <end position="45"/>
    </location>
</feature>
<evidence type="ECO:0000313" key="2">
    <source>
        <dbReference type="EMBL" id="CCI52635.1"/>
    </source>
</evidence>
<dbReference type="InterPro" id="IPR016181">
    <property type="entry name" value="Acyl_CoA_acyltransferase"/>
</dbReference>
<dbReference type="OrthoDB" id="677174at2"/>
<comment type="caution">
    <text evidence="2">The sequence shown here is derived from an EMBL/GenBank/DDBJ whole genome shotgun (WGS) entry which is preliminary data.</text>
</comment>
<dbReference type="AlphaFoldDB" id="A0A077M9W2"/>
<gene>
    <name evidence="2" type="ORF">BN13_1900005</name>
</gene>
<proteinExistence type="predicted"/>
<dbReference type="STRING" id="1193518.BN13_1900005"/>
<keyword evidence="3" id="KW-1185">Reference proteome</keyword>
<evidence type="ECO:0000256" key="1">
    <source>
        <dbReference type="SAM" id="Phobius"/>
    </source>
</evidence>
<dbReference type="RefSeq" id="WP_048548548.1">
    <property type="nucleotide sequence ID" value="NZ_HF571038.1"/>
</dbReference>
<evidence type="ECO:0008006" key="4">
    <source>
        <dbReference type="Google" id="ProtNLM"/>
    </source>
</evidence>
<name>A0A077M9W2_9MICO</name>
<dbReference type="Proteomes" id="UP000035720">
    <property type="component" value="Unassembled WGS sequence"/>
</dbReference>
<sequence length="205" mass="22660">MSALDALGWAGSALLIVSVMQTRILRLRWLNLVATLILLVFNAGIEVWPMVAMNAVLAAINIWFIVKLLREEGTSAYAVLPVRGDDTYLQHFLRISAADIAKFFPDFRPEASAGRSAFLVQHGNETAGVIIGRDTGDGVGQIELDYVTRAFRDFSPGEYVFQTSDALRTAGWNRVLTAPGMVAPYYERLGFRRDGDRFAFDLPSA</sequence>
<keyword evidence="1" id="KW-0472">Membrane</keyword>
<dbReference type="EMBL" id="CAJC01000102">
    <property type="protein sequence ID" value="CCI52635.1"/>
    <property type="molecule type" value="Genomic_DNA"/>
</dbReference>
<keyword evidence="1" id="KW-0812">Transmembrane</keyword>
<reference evidence="2 3" key="1">
    <citation type="journal article" date="2013" name="ISME J.">
        <title>A metabolic model for members of the genus Tetrasphaera involved in enhanced biological phosphorus removal.</title>
        <authorList>
            <person name="Kristiansen R."/>
            <person name="Nguyen H.T.T."/>
            <person name="Saunders A.M."/>
            <person name="Nielsen J.L."/>
            <person name="Wimmer R."/>
            <person name="Le V.Q."/>
            <person name="McIlroy S.J."/>
            <person name="Petrovski S."/>
            <person name="Seviour R.J."/>
            <person name="Calteau A."/>
            <person name="Nielsen K.L."/>
            <person name="Nielsen P.H."/>
        </authorList>
    </citation>
    <scope>NUCLEOTIDE SEQUENCE [LARGE SCALE GENOMIC DNA]</scope>
    <source>
        <strain evidence="2 3">Ben 74</strain>
    </source>
</reference>
<accession>A0A077M9W2</accession>
<organism evidence="2 3">
    <name type="scientific">Nostocoides jenkinsii Ben 74</name>
    <dbReference type="NCBI Taxonomy" id="1193518"/>
    <lineage>
        <taxon>Bacteria</taxon>
        <taxon>Bacillati</taxon>
        <taxon>Actinomycetota</taxon>
        <taxon>Actinomycetes</taxon>
        <taxon>Micrococcales</taxon>
        <taxon>Intrasporangiaceae</taxon>
        <taxon>Nostocoides</taxon>
    </lineage>
</organism>